<organism evidence="1">
    <name type="scientific">uncultured Cytophagales bacterium</name>
    <dbReference type="NCBI Taxonomy" id="158755"/>
    <lineage>
        <taxon>Bacteria</taxon>
        <taxon>Pseudomonadati</taxon>
        <taxon>Bacteroidota</taxon>
        <taxon>Sphingobacteriia</taxon>
        <taxon>Sphingobacteriales</taxon>
        <taxon>environmental samples</taxon>
    </lineage>
</organism>
<proteinExistence type="predicted"/>
<reference evidence="1" key="1">
    <citation type="submission" date="2020-02" db="EMBL/GenBank/DDBJ databases">
        <authorList>
            <person name="Meier V. D."/>
        </authorList>
    </citation>
    <scope>NUCLEOTIDE SEQUENCE</scope>
    <source>
        <strain evidence="1">AVDCRST_MAG56</strain>
    </source>
</reference>
<accession>A0A6J4KU96</accession>
<protein>
    <submittedName>
        <fullName evidence="1">Uncharacterized protein</fullName>
    </submittedName>
</protein>
<name>A0A6J4KU96_9SPHI</name>
<sequence length="56" mass="5787">MGLFIVMDEIVAPLAGLASGPFAYPWQAHARGLAGHLTVGVTTDAVLGLLDQVLPD</sequence>
<evidence type="ECO:0000313" key="1">
    <source>
        <dbReference type="EMBL" id="CAA9313559.1"/>
    </source>
</evidence>
<gene>
    <name evidence="1" type="ORF">AVDCRST_MAG56-6410</name>
</gene>
<dbReference type="EMBL" id="CADCTQ010000531">
    <property type="protein sequence ID" value="CAA9313559.1"/>
    <property type="molecule type" value="Genomic_DNA"/>
</dbReference>
<dbReference type="AlphaFoldDB" id="A0A6J4KU96"/>